<protein>
    <submittedName>
        <fullName evidence="1">Nucleophile aminohydrolase</fullName>
    </submittedName>
</protein>
<dbReference type="OrthoDB" id="2412409at2759"/>
<dbReference type="PANTHER" id="PTHR45027:SF1">
    <property type="match status" value="1"/>
</dbReference>
<dbReference type="Gene3D" id="3.60.20.40">
    <property type="match status" value="1"/>
</dbReference>
<dbReference type="GO" id="GO:0006751">
    <property type="term" value="P:glutathione catabolic process"/>
    <property type="evidence" value="ECO:0007669"/>
    <property type="project" value="InterPro"/>
</dbReference>
<dbReference type="Proteomes" id="UP000193560">
    <property type="component" value="Unassembled WGS sequence"/>
</dbReference>
<dbReference type="EMBL" id="MCGE01000003">
    <property type="protein sequence ID" value="ORZ23048.1"/>
    <property type="molecule type" value="Genomic_DNA"/>
</dbReference>
<keyword evidence="1" id="KW-0378">Hydrolase</keyword>
<name>A0A1X2IVH3_9FUNG</name>
<dbReference type="Pfam" id="PF01019">
    <property type="entry name" value="G_glu_transpept"/>
    <property type="match status" value="1"/>
</dbReference>
<dbReference type="PANTHER" id="PTHR45027">
    <property type="entry name" value="PUTATIVE GLUTATHIONE HYDROLASE LIGHT CHAIN"/>
    <property type="match status" value="1"/>
</dbReference>
<dbReference type="SUPFAM" id="SSF56235">
    <property type="entry name" value="N-terminal nucleophile aminohydrolases (Ntn hydrolases)"/>
    <property type="match status" value="1"/>
</dbReference>
<dbReference type="InterPro" id="IPR029055">
    <property type="entry name" value="Ntn_hydrolases_N"/>
</dbReference>
<dbReference type="InterPro" id="IPR000101">
    <property type="entry name" value="GGT_peptidase"/>
</dbReference>
<dbReference type="InterPro" id="IPR043137">
    <property type="entry name" value="GGT_ssub_C"/>
</dbReference>
<organism evidence="1 2">
    <name type="scientific">Absidia repens</name>
    <dbReference type="NCBI Taxonomy" id="90262"/>
    <lineage>
        <taxon>Eukaryota</taxon>
        <taxon>Fungi</taxon>
        <taxon>Fungi incertae sedis</taxon>
        <taxon>Mucoromycota</taxon>
        <taxon>Mucoromycotina</taxon>
        <taxon>Mucoromycetes</taxon>
        <taxon>Mucorales</taxon>
        <taxon>Cunninghamellaceae</taxon>
        <taxon>Absidia</taxon>
    </lineage>
</organism>
<sequence>MDLYQAVKAPRVHHQLMPNQVGLEDNFNQDHQKALEERLHKIYYLTEGDTISGVQAVRRLPDGTVHAASDPRKYGVASAY</sequence>
<comment type="caution">
    <text evidence="1">The sequence shown here is derived from an EMBL/GenBank/DDBJ whole genome shotgun (WGS) entry which is preliminary data.</text>
</comment>
<proteinExistence type="predicted"/>
<dbReference type="GO" id="GO:0036374">
    <property type="term" value="F:glutathione hydrolase activity"/>
    <property type="evidence" value="ECO:0007669"/>
    <property type="project" value="InterPro"/>
</dbReference>
<dbReference type="AlphaFoldDB" id="A0A1X2IVH3"/>
<dbReference type="STRING" id="90262.A0A1X2IVH3"/>
<reference evidence="1 2" key="1">
    <citation type="submission" date="2016-07" db="EMBL/GenBank/DDBJ databases">
        <title>Pervasive Adenine N6-methylation of Active Genes in Fungi.</title>
        <authorList>
            <consortium name="DOE Joint Genome Institute"/>
            <person name="Mondo S.J."/>
            <person name="Dannebaum R.O."/>
            <person name="Kuo R.C."/>
            <person name="Labutti K."/>
            <person name="Haridas S."/>
            <person name="Kuo A."/>
            <person name="Salamov A."/>
            <person name="Ahrendt S.R."/>
            <person name="Lipzen A."/>
            <person name="Sullivan W."/>
            <person name="Andreopoulos W.B."/>
            <person name="Clum A."/>
            <person name="Lindquist E."/>
            <person name="Daum C."/>
            <person name="Ramamoorthy G.K."/>
            <person name="Gryganskyi A."/>
            <person name="Culley D."/>
            <person name="Magnuson J.K."/>
            <person name="James T.Y."/>
            <person name="O'Malley M.A."/>
            <person name="Stajich J.E."/>
            <person name="Spatafora J.W."/>
            <person name="Visel A."/>
            <person name="Grigoriev I.V."/>
        </authorList>
    </citation>
    <scope>NUCLEOTIDE SEQUENCE [LARGE SCALE GENOMIC DNA]</scope>
    <source>
        <strain evidence="1 2">NRRL 1336</strain>
    </source>
</reference>
<accession>A0A1X2IVH3</accession>
<gene>
    <name evidence="1" type="ORF">BCR42DRAFT_403850</name>
</gene>
<evidence type="ECO:0000313" key="2">
    <source>
        <dbReference type="Proteomes" id="UP000193560"/>
    </source>
</evidence>
<keyword evidence="2" id="KW-1185">Reference proteome</keyword>
<evidence type="ECO:0000313" key="1">
    <source>
        <dbReference type="EMBL" id="ORZ23048.1"/>
    </source>
</evidence>